<proteinExistence type="predicted"/>
<organism evidence="1">
    <name type="scientific">Rhizophora mucronata</name>
    <name type="common">Asiatic mangrove</name>
    <dbReference type="NCBI Taxonomy" id="61149"/>
    <lineage>
        <taxon>Eukaryota</taxon>
        <taxon>Viridiplantae</taxon>
        <taxon>Streptophyta</taxon>
        <taxon>Embryophyta</taxon>
        <taxon>Tracheophyta</taxon>
        <taxon>Spermatophyta</taxon>
        <taxon>Magnoliopsida</taxon>
        <taxon>eudicotyledons</taxon>
        <taxon>Gunneridae</taxon>
        <taxon>Pentapetalae</taxon>
        <taxon>rosids</taxon>
        <taxon>fabids</taxon>
        <taxon>Malpighiales</taxon>
        <taxon>Rhizophoraceae</taxon>
        <taxon>Rhizophora</taxon>
    </lineage>
</organism>
<sequence length="23" mass="2640">MGKIIPELTIEEIKITQMLDPKV</sequence>
<name>A0A2P2NIE8_RHIMU</name>
<accession>A0A2P2NIE8</accession>
<reference evidence="1" key="1">
    <citation type="submission" date="2018-02" db="EMBL/GenBank/DDBJ databases">
        <title>Rhizophora mucronata_Transcriptome.</title>
        <authorList>
            <person name="Meera S.P."/>
            <person name="Sreeshan A."/>
            <person name="Augustine A."/>
        </authorList>
    </citation>
    <scope>NUCLEOTIDE SEQUENCE</scope>
    <source>
        <tissue evidence="1">Leaf</tissue>
    </source>
</reference>
<dbReference type="EMBL" id="GGEC01061778">
    <property type="protein sequence ID" value="MBX42262.1"/>
    <property type="molecule type" value="Transcribed_RNA"/>
</dbReference>
<evidence type="ECO:0000313" key="1">
    <source>
        <dbReference type="EMBL" id="MBX42262.1"/>
    </source>
</evidence>
<protein>
    <submittedName>
        <fullName evidence="1">Uncharacterized protein</fullName>
    </submittedName>
</protein>
<dbReference type="AlphaFoldDB" id="A0A2P2NIE8"/>